<evidence type="ECO:0000313" key="3">
    <source>
        <dbReference type="Proteomes" id="UP000295560"/>
    </source>
</evidence>
<feature type="compositionally biased region" description="Pro residues" evidence="1">
    <location>
        <begin position="1"/>
        <end position="11"/>
    </location>
</feature>
<keyword evidence="3" id="KW-1185">Reference proteome</keyword>
<name>A0A4R1HMJ9_PSEEN</name>
<organism evidence="2 3">
    <name type="scientific">Pseudonocardia endophytica</name>
    <dbReference type="NCBI Taxonomy" id="401976"/>
    <lineage>
        <taxon>Bacteria</taxon>
        <taxon>Bacillati</taxon>
        <taxon>Actinomycetota</taxon>
        <taxon>Actinomycetes</taxon>
        <taxon>Pseudonocardiales</taxon>
        <taxon>Pseudonocardiaceae</taxon>
        <taxon>Pseudonocardia</taxon>
    </lineage>
</organism>
<feature type="region of interest" description="Disordered" evidence="1">
    <location>
        <begin position="1"/>
        <end position="105"/>
    </location>
</feature>
<accession>A0A4R1HMJ9</accession>
<evidence type="ECO:0000313" key="2">
    <source>
        <dbReference type="EMBL" id="TCK22273.1"/>
    </source>
</evidence>
<feature type="compositionally biased region" description="Low complexity" evidence="1">
    <location>
        <begin position="38"/>
        <end position="54"/>
    </location>
</feature>
<proteinExistence type="predicted"/>
<protein>
    <submittedName>
        <fullName evidence="2">Uncharacterized protein</fullName>
    </submittedName>
</protein>
<reference evidence="2 3" key="1">
    <citation type="submission" date="2019-03" db="EMBL/GenBank/DDBJ databases">
        <title>Sequencing the genomes of 1000 actinobacteria strains.</title>
        <authorList>
            <person name="Klenk H.-P."/>
        </authorList>
    </citation>
    <scope>NUCLEOTIDE SEQUENCE [LARGE SCALE GENOMIC DNA]</scope>
    <source>
        <strain evidence="2 3">DSM 44969</strain>
    </source>
</reference>
<comment type="caution">
    <text evidence="2">The sequence shown here is derived from an EMBL/GenBank/DDBJ whole genome shotgun (WGS) entry which is preliminary data.</text>
</comment>
<evidence type="ECO:0000256" key="1">
    <source>
        <dbReference type="SAM" id="MobiDB-lite"/>
    </source>
</evidence>
<gene>
    <name evidence="2" type="ORF">EV378_6274</name>
</gene>
<dbReference type="EMBL" id="SMFZ01000002">
    <property type="protein sequence ID" value="TCK22273.1"/>
    <property type="molecule type" value="Genomic_DNA"/>
</dbReference>
<dbReference type="AlphaFoldDB" id="A0A4R1HMJ9"/>
<dbReference type="RefSeq" id="WP_132431009.1">
    <property type="nucleotide sequence ID" value="NZ_SMFZ01000002.1"/>
</dbReference>
<sequence>MSQPVPPPPAGEPVLHHRPSPRPAPDRPADDGWGGGWASLPAEPAEPAEESSPPTLRIPVQAPAAAPRHETRSPDEDSSGRPLGMRFPSWDLLPPTEFVQRHRGR</sequence>
<dbReference type="Proteomes" id="UP000295560">
    <property type="component" value="Unassembled WGS sequence"/>
</dbReference>
<feature type="compositionally biased region" description="Basic and acidic residues" evidence="1">
    <location>
        <begin position="67"/>
        <end position="79"/>
    </location>
</feature>